<name>A0A251QU44_PRUPE</name>
<dbReference type="CDD" id="cd05476">
    <property type="entry name" value="pepsin_A_like_plant"/>
    <property type="match status" value="1"/>
</dbReference>
<dbReference type="AlphaFoldDB" id="A0A251QU44"/>
<dbReference type="Proteomes" id="UP000006882">
    <property type="component" value="Chromosome G1"/>
</dbReference>
<evidence type="ECO:0000313" key="8">
    <source>
        <dbReference type="EMBL" id="ONI27287.1"/>
    </source>
</evidence>
<accession>A0A251QU44</accession>
<evidence type="ECO:0000256" key="2">
    <source>
        <dbReference type="ARBA" id="ARBA00022670"/>
    </source>
</evidence>
<feature type="chain" id="PRO_5013349816" description="Peptidase A1 domain-containing protein" evidence="6">
    <location>
        <begin position="30"/>
        <end position="398"/>
    </location>
</feature>
<dbReference type="Gramene" id="ONI27287">
    <property type="protein sequence ID" value="ONI27287"/>
    <property type="gene ID" value="PRUPE_1G077600"/>
</dbReference>
<sequence length="398" mass="43676">MAAQFAKPVRLSLTNFVIFLNLLCLTATASTIERPRSFATKLIHRDSALSPYYNPNATIKDHAMHTLKTSMARLAYLGAKSIVFVTDDTRAGLVGEDNGAQFMASFSIGEPPVPQLLTVDTGSNLLWVQCLPCTKCFEQATPLFDPSKSSTYTTLQCNSPYCTISPSDKCDPSNNCKFSHKYLDGTDVAGLLGTEKFTLDTSDEGISPVANVVFGCADDNDGYNGQPSGNTWSWTFKHIFGNPIGVKILLLHCIKDPKYPHNQLILGDGAKIEGLSTPLEVYNDLYYLTLEGISLSERRLEIDPEIFKRTPSGTGGTVFDSGTTLSFLAKDGAELGLDIESLFQEYGQNEFCMALQESPVGNDLNFVGIMAQQFYNVAYDLAANKVYFQRIDCELLDD</sequence>
<feature type="signal peptide" evidence="6">
    <location>
        <begin position="1"/>
        <end position="29"/>
    </location>
</feature>
<organism evidence="8 9">
    <name type="scientific">Prunus persica</name>
    <name type="common">Peach</name>
    <name type="synonym">Amygdalus persica</name>
    <dbReference type="NCBI Taxonomy" id="3760"/>
    <lineage>
        <taxon>Eukaryota</taxon>
        <taxon>Viridiplantae</taxon>
        <taxon>Streptophyta</taxon>
        <taxon>Embryophyta</taxon>
        <taxon>Tracheophyta</taxon>
        <taxon>Spermatophyta</taxon>
        <taxon>Magnoliopsida</taxon>
        <taxon>eudicotyledons</taxon>
        <taxon>Gunneridae</taxon>
        <taxon>Pentapetalae</taxon>
        <taxon>rosids</taxon>
        <taxon>fabids</taxon>
        <taxon>Rosales</taxon>
        <taxon>Rosaceae</taxon>
        <taxon>Amygdaloideae</taxon>
        <taxon>Amygdaleae</taxon>
        <taxon>Prunus</taxon>
    </lineage>
</organism>
<keyword evidence="5" id="KW-0325">Glycoprotein</keyword>
<protein>
    <recommendedName>
        <fullName evidence="7">Peptidase A1 domain-containing protein</fullName>
    </recommendedName>
</protein>
<dbReference type="Pfam" id="PF14541">
    <property type="entry name" value="TAXi_C"/>
    <property type="match status" value="1"/>
</dbReference>
<dbReference type="InterPro" id="IPR032861">
    <property type="entry name" value="TAXi_N"/>
</dbReference>
<keyword evidence="4" id="KW-0378">Hydrolase</keyword>
<dbReference type="InterPro" id="IPR051708">
    <property type="entry name" value="Plant_Aspart_Prot_A1"/>
</dbReference>
<dbReference type="Pfam" id="PF14543">
    <property type="entry name" value="TAXi_N"/>
    <property type="match status" value="1"/>
</dbReference>
<dbReference type="InterPro" id="IPR033121">
    <property type="entry name" value="PEPTIDASE_A1"/>
</dbReference>
<dbReference type="PANTHER" id="PTHR47967:SF14">
    <property type="entry name" value="EUKARYOTIC ASPARTYL PROTEASE FAMILY PROTEIN"/>
    <property type="match status" value="1"/>
</dbReference>
<evidence type="ECO:0000256" key="5">
    <source>
        <dbReference type="ARBA" id="ARBA00023180"/>
    </source>
</evidence>
<gene>
    <name evidence="8" type="ORF">PRUPE_1G077600</name>
</gene>
<comment type="similarity">
    <text evidence="1">Belongs to the peptidase A1 family.</text>
</comment>
<dbReference type="InterPro" id="IPR034161">
    <property type="entry name" value="Pepsin-like_plant"/>
</dbReference>
<keyword evidence="6" id="KW-0732">Signal</keyword>
<reference evidence="8 9" key="1">
    <citation type="journal article" date="2013" name="Nat. Genet.">
        <title>The high-quality draft genome of peach (Prunus persica) identifies unique patterns of genetic diversity, domestication and genome evolution.</title>
        <authorList>
            <consortium name="International Peach Genome Initiative"/>
            <person name="Verde I."/>
            <person name="Abbott A.G."/>
            <person name="Scalabrin S."/>
            <person name="Jung S."/>
            <person name="Shu S."/>
            <person name="Marroni F."/>
            <person name="Zhebentyayeva T."/>
            <person name="Dettori M.T."/>
            <person name="Grimwood J."/>
            <person name="Cattonaro F."/>
            <person name="Zuccolo A."/>
            <person name="Rossini L."/>
            <person name="Jenkins J."/>
            <person name="Vendramin E."/>
            <person name="Meisel L.A."/>
            <person name="Decroocq V."/>
            <person name="Sosinski B."/>
            <person name="Prochnik S."/>
            <person name="Mitros T."/>
            <person name="Policriti A."/>
            <person name="Cipriani G."/>
            <person name="Dondini L."/>
            <person name="Ficklin S."/>
            <person name="Goodstein D.M."/>
            <person name="Xuan P."/>
            <person name="Del Fabbro C."/>
            <person name="Aramini V."/>
            <person name="Copetti D."/>
            <person name="Gonzalez S."/>
            <person name="Horner D.S."/>
            <person name="Falchi R."/>
            <person name="Lucas S."/>
            <person name="Mica E."/>
            <person name="Maldonado J."/>
            <person name="Lazzari B."/>
            <person name="Bielenberg D."/>
            <person name="Pirona R."/>
            <person name="Miculan M."/>
            <person name="Barakat A."/>
            <person name="Testolin R."/>
            <person name="Stella A."/>
            <person name="Tartarini S."/>
            <person name="Tonutti P."/>
            <person name="Arus P."/>
            <person name="Orellana A."/>
            <person name="Wells C."/>
            <person name="Main D."/>
            <person name="Vizzotto G."/>
            <person name="Silva H."/>
            <person name="Salamini F."/>
            <person name="Schmutz J."/>
            <person name="Morgante M."/>
            <person name="Rokhsar D.S."/>
        </authorList>
    </citation>
    <scope>NUCLEOTIDE SEQUENCE [LARGE SCALE GENOMIC DNA]</scope>
    <source>
        <strain evidence="9">cv. Nemared</strain>
    </source>
</reference>
<dbReference type="GO" id="GO:0004190">
    <property type="term" value="F:aspartic-type endopeptidase activity"/>
    <property type="evidence" value="ECO:0000318"/>
    <property type="project" value="GO_Central"/>
</dbReference>
<dbReference type="PANTHER" id="PTHR47967">
    <property type="entry name" value="OS07G0603500 PROTEIN-RELATED"/>
    <property type="match status" value="1"/>
</dbReference>
<evidence type="ECO:0000256" key="3">
    <source>
        <dbReference type="ARBA" id="ARBA00022750"/>
    </source>
</evidence>
<dbReference type="InterPro" id="IPR021109">
    <property type="entry name" value="Peptidase_aspartic_dom_sf"/>
</dbReference>
<dbReference type="GO" id="GO:0006508">
    <property type="term" value="P:proteolysis"/>
    <property type="evidence" value="ECO:0007669"/>
    <property type="project" value="UniProtKB-KW"/>
</dbReference>
<dbReference type="PROSITE" id="PS51767">
    <property type="entry name" value="PEPTIDASE_A1"/>
    <property type="match status" value="1"/>
</dbReference>
<dbReference type="EMBL" id="CM007651">
    <property type="protein sequence ID" value="ONI27287.1"/>
    <property type="molecule type" value="Genomic_DNA"/>
</dbReference>
<evidence type="ECO:0000256" key="1">
    <source>
        <dbReference type="ARBA" id="ARBA00007447"/>
    </source>
</evidence>
<evidence type="ECO:0000256" key="6">
    <source>
        <dbReference type="SAM" id="SignalP"/>
    </source>
</evidence>
<dbReference type="eggNOG" id="KOG1339">
    <property type="taxonomic scope" value="Eukaryota"/>
</dbReference>
<evidence type="ECO:0000256" key="4">
    <source>
        <dbReference type="ARBA" id="ARBA00022801"/>
    </source>
</evidence>
<evidence type="ECO:0000259" key="7">
    <source>
        <dbReference type="PROSITE" id="PS51767"/>
    </source>
</evidence>
<dbReference type="Gene3D" id="2.40.70.10">
    <property type="entry name" value="Acid Proteases"/>
    <property type="match status" value="3"/>
</dbReference>
<proteinExistence type="inferred from homology"/>
<keyword evidence="3" id="KW-0064">Aspartyl protease</keyword>
<keyword evidence="2" id="KW-0645">Protease</keyword>
<dbReference type="GO" id="GO:0005576">
    <property type="term" value="C:extracellular region"/>
    <property type="evidence" value="ECO:0000318"/>
    <property type="project" value="GO_Central"/>
</dbReference>
<keyword evidence="9" id="KW-1185">Reference proteome</keyword>
<dbReference type="SUPFAM" id="SSF50630">
    <property type="entry name" value="Acid proteases"/>
    <property type="match status" value="1"/>
</dbReference>
<dbReference type="InterPro" id="IPR032799">
    <property type="entry name" value="TAXi_C"/>
</dbReference>
<evidence type="ECO:0000313" key="9">
    <source>
        <dbReference type="Proteomes" id="UP000006882"/>
    </source>
</evidence>
<feature type="domain" description="Peptidase A1" evidence="7">
    <location>
        <begin position="102"/>
        <end position="398"/>
    </location>
</feature>